<proteinExistence type="predicted"/>
<accession>A0A0L7KQB2</accession>
<dbReference type="PANTHER" id="PTHR31640:SF1">
    <property type="entry name" value="BRIDGE-LIKE LIPID TRANSFER PROTEIN FAMILY MEMBER 1"/>
    <property type="match status" value="1"/>
</dbReference>
<dbReference type="GO" id="GO:0048488">
    <property type="term" value="P:synaptic vesicle endocytosis"/>
    <property type="evidence" value="ECO:0007669"/>
    <property type="project" value="TreeGrafter"/>
</dbReference>
<feature type="non-terminal residue" evidence="3">
    <location>
        <position position="1"/>
    </location>
</feature>
<evidence type="ECO:0000256" key="1">
    <source>
        <dbReference type="SAM" id="MobiDB-lite"/>
    </source>
</evidence>
<organism evidence="3 4">
    <name type="scientific">Operophtera brumata</name>
    <name type="common">Winter moth</name>
    <name type="synonym">Phalaena brumata</name>
    <dbReference type="NCBI Taxonomy" id="104452"/>
    <lineage>
        <taxon>Eukaryota</taxon>
        <taxon>Metazoa</taxon>
        <taxon>Ecdysozoa</taxon>
        <taxon>Arthropoda</taxon>
        <taxon>Hexapoda</taxon>
        <taxon>Insecta</taxon>
        <taxon>Pterygota</taxon>
        <taxon>Neoptera</taxon>
        <taxon>Endopterygota</taxon>
        <taxon>Lepidoptera</taxon>
        <taxon>Glossata</taxon>
        <taxon>Ditrysia</taxon>
        <taxon>Geometroidea</taxon>
        <taxon>Geometridae</taxon>
        <taxon>Larentiinae</taxon>
        <taxon>Operophtera</taxon>
    </lineage>
</organism>
<evidence type="ECO:0000313" key="3">
    <source>
        <dbReference type="EMBL" id="KOB65493.1"/>
    </source>
</evidence>
<protein>
    <recommendedName>
        <fullName evidence="2">Bridge-like lipid transfer protein family member 1 C-terminal domain-containing protein</fullName>
    </recommendedName>
</protein>
<sequence length="838" mass="93863">MRNAFQDEIVCGEDKEVVLINLKRPLIYIQPIAVDKAILVWLNYKNAYEYWNEKRLNLNKEVLTATQQVQLTSQITTPHLSTLFLQLNVDDIGICIPLNQPPMASWGRGGAGGEGESRGAVVVTLESTSVSACSSGALVSKGRFVGLCLRFADDFEASLDDWQPRADDPPPNLAAVSEGTYEESIILRRKYTDHLPAFVFDNTIDAKKRSKLIEKEMNEQAKIINDLRTLGASHSTIEYEMRRLHDLEALVFKDFRSVMVEPNLILSPSRSASLRASGAQRAVRFQSGGVQRQSSLPAHADPWPDDLQMVQLRRKPDHGLVHYESKTISEEVASPHAMPAPAPAPPLRKLASKKAALFAWITVQSIPEETIISPHILEFLEQTLEPIPTKAFSTPTPEGVYAQYGQYVYASFPVDVIVHFHMQPSTFRFSCLPASRVECLLQLPSLQIVFSSKRATDDVTGCLADFSVNMFHPYGGKKSSLKEAQWSPLSDTERKDSLSINVEFVKFHLSRSRKLDFQTDQDQSKATVRFSTIVDVGSASFKYDMRRLGEILAFPRAWYRRTISSPSPSAAWETLVLFAVNFTKLNVHMNMGNVMGNEPGCNPGHVCGVRLAALELRLEYMGTSVLLARVSTLKAALRDECTTPDLLKMQLKLEEFFTQQFKSSKRVFSMVLGGTMELHGTNVSLACFHGNSFKAKSWALFSLKEPCISFAAEAQQVANDDGKTSHSVGFPSLERESAGAGNTNSTERDRERERERDRKGGAQDKHVREVIFALPSLQLHLRTQQLQRTHPPTENDEKPVVECSFITEFEDHIFVSVDAEAFLFLHDLISSYIKEKDR</sequence>
<keyword evidence="4" id="KW-1185">Reference proteome</keyword>
<feature type="compositionally biased region" description="Basic and acidic residues" evidence="1">
    <location>
        <begin position="746"/>
        <end position="763"/>
    </location>
</feature>
<feature type="non-terminal residue" evidence="3">
    <location>
        <position position="838"/>
    </location>
</feature>
<dbReference type="InterPro" id="IPR033616">
    <property type="entry name" value="BLTP1"/>
</dbReference>
<dbReference type="AlphaFoldDB" id="A0A0L7KQB2"/>
<evidence type="ECO:0000313" key="4">
    <source>
        <dbReference type="Proteomes" id="UP000037510"/>
    </source>
</evidence>
<dbReference type="STRING" id="104452.A0A0L7KQB2"/>
<dbReference type="Proteomes" id="UP000037510">
    <property type="component" value="Unassembled WGS sequence"/>
</dbReference>
<dbReference type="PANTHER" id="PTHR31640">
    <property type="entry name" value="TRANSMEMBRANE PROTEIN KIAA1109"/>
    <property type="match status" value="1"/>
</dbReference>
<dbReference type="EMBL" id="JTDY01007047">
    <property type="protein sequence ID" value="KOB65493.1"/>
    <property type="molecule type" value="Genomic_DNA"/>
</dbReference>
<dbReference type="SMART" id="SM01220">
    <property type="entry name" value="FSA_C"/>
    <property type="match status" value="1"/>
</dbReference>
<name>A0A0L7KQB2_OPEBR</name>
<evidence type="ECO:0000259" key="2">
    <source>
        <dbReference type="SMART" id="SM01220"/>
    </source>
</evidence>
<dbReference type="Pfam" id="PF25040">
    <property type="entry name" value="BLTP1_C"/>
    <property type="match status" value="8"/>
</dbReference>
<gene>
    <name evidence="3" type="ORF">OBRU01_22661</name>
</gene>
<feature type="domain" description="Bridge-like lipid transfer protein family member 1 C-terminal" evidence="2">
    <location>
        <begin position="561"/>
        <end position="837"/>
    </location>
</feature>
<reference evidence="3 4" key="1">
    <citation type="journal article" date="2015" name="Genome Biol. Evol.">
        <title>The genome of winter moth (Operophtera brumata) provides a genomic perspective on sexual dimorphism and phenology.</title>
        <authorList>
            <person name="Derks M.F."/>
            <person name="Smit S."/>
            <person name="Salis L."/>
            <person name="Schijlen E."/>
            <person name="Bossers A."/>
            <person name="Mateman C."/>
            <person name="Pijl A.S."/>
            <person name="de Ridder D."/>
            <person name="Groenen M.A."/>
            <person name="Visser M.E."/>
            <person name="Megens H.J."/>
        </authorList>
    </citation>
    <scope>NUCLEOTIDE SEQUENCE [LARGE SCALE GENOMIC DNA]</scope>
    <source>
        <strain evidence="3">WM2013NL</strain>
        <tissue evidence="3">Head and thorax</tissue>
    </source>
</reference>
<dbReference type="InterPro" id="IPR056742">
    <property type="entry name" value="BLTP1_C"/>
</dbReference>
<dbReference type="GO" id="GO:0098793">
    <property type="term" value="C:presynapse"/>
    <property type="evidence" value="ECO:0007669"/>
    <property type="project" value="GOC"/>
</dbReference>
<feature type="region of interest" description="Disordered" evidence="1">
    <location>
        <begin position="721"/>
        <end position="763"/>
    </location>
</feature>
<comment type="caution">
    <text evidence="3">The sequence shown here is derived from an EMBL/GenBank/DDBJ whole genome shotgun (WGS) entry which is preliminary data.</text>
</comment>